<sequence>MVLNADVNVSDANSESRMLMSNQTSAQDDAAKRHAMQTMSVPIPMGVARSHVTEFEDESIRRLLLRYSGADVLPNGWKDGPESNGCKVVYGDVAGTEWATMRTTTKIRVSAEKAAEVLNSAEYVPKYDDMTKEVQRIEKLSDATEVRHAFTRGVMVVSQRDLVVATTIRREPSGRILIASRSVEHPEVHGYVRIVTMISGYVITPDPVDPNVCEVSVIAHMNLAGRIPSFVIRYLGLSAPIKMMEKLRDVAVAAAAK</sequence>
<feature type="compositionally biased region" description="Polar residues" evidence="1">
    <location>
        <begin position="10"/>
        <end position="27"/>
    </location>
</feature>
<comment type="caution">
    <text evidence="3">The sequence shown here is derived from an EMBL/GenBank/DDBJ whole genome shotgun (WGS) entry which is preliminary data.</text>
</comment>
<feature type="domain" description="START" evidence="2">
    <location>
        <begin position="75"/>
        <end position="257"/>
    </location>
</feature>
<dbReference type="GO" id="GO:0005737">
    <property type="term" value="C:cytoplasm"/>
    <property type="evidence" value="ECO:0007669"/>
    <property type="project" value="UniProtKB-ARBA"/>
</dbReference>
<proteinExistence type="predicted"/>
<reference evidence="3" key="1">
    <citation type="submission" date="2019-03" db="EMBL/GenBank/DDBJ databases">
        <title>Long read genome sequence of the mycoparasitic Pythium oligandrum ATCC 38472 isolated from sugarbeet rhizosphere.</title>
        <authorList>
            <person name="Gaulin E."/>
        </authorList>
    </citation>
    <scope>NUCLEOTIDE SEQUENCE</scope>
    <source>
        <strain evidence="3">ATCC 38472_TT</strain>
    </source>
</reference>
<feature type="region of interest" description="Disordered" evidence="1">
    <location>
        <begin position="1"/>
        <end position="30"/>
    </location>
</feature>
<keyword evidence="4" id="KW-1185">Reference proteome</keyword>
<dbReference type="PANTHER" id="PTHR19308:SF14">
    <property type="entry name" value="START DOMAIN-CONTAINING PROTEIN"/>
    <property type="match status" value="1"/>
</dbReference>
<evidence type="ECO:0000313" key="4">
    <source>
        <dbReference type="Proteomes" id="UP000794436"/>
    </source>
</evidence>
<evidence type="ECO:0000256" key="1">
    <source>
        <dbReference type="SAM" id="MobiDB-lite"/>
    </source>
</evidence>
<dbReference type="InterPro" id="IPR051213">
    <property type="entry name" value="START_lipid_transfer"/>
</dbReference>
<dbReference type="AlphaFoldDB" id="A0A8K1C2N9"/>
<accession>A0A8K1C2N9</accession>
<dbReference type="Gene3D" id="3.30.530.20">
    <property type="match status" value="1"/>
</dbReference>
<dbReference type="Pfam" id="PF01852">
    <property type="entry name" value="START"/>
    <property type="match status" value="1"/>
</dbReference>
<dbReference type="EMBL" id="SPLM01000148">
    <property type="protein sequence ID" value="TMW55345.1"/>
    <property type="molecule type" value="Genomic_DNA"/>
</dbReference>
<protein>
    <recommendedName>
        <fullName evidence="2">START domain-containing protein</fullName>
    </recommendedName>
</protein>
<dbReference type="InterPro" id="IPR002913">
    <property type="entry name" value="START_lipid-bd_dom"/>
</dbReference>
<dbReference type="SMART" id="SM00234">
    <property type="entry name" value="START"/>
    <property type="match status" value="1"/>
</dbReference>
<dbReference type="OrthoDB" id="5403181at2759"/>
<dbReference type="CDD" id="cd00177">
    <property type="entry name" value="START"/>
    <property type="match status" value="1"/>
</dbReference>
<dbReference type="SUPFAM" id="SSF55961">
    <property type="entry name" value="Bet v1-like"/>
    <property type="match status" value="1"/>
</dbReference>
<dbReference type="InterPro" id="IPR023393">
    <property type="entry name" value="START-like_dom_sf"/>
</dbReference>
<evidence type="ECO:0000313" key="3">
    <source>
        <dbReference type="EMBL" id="TMW55345.1"/>
    </source>
</evidence>
<organism evidence="3 4">
    <name type="scientific">Pythium oligandrum</name>
    <name type="common">Mycoparasitic fungus</name>
    <dbReference type="NCBI Taxonomy" id="41045"/>
    <lineage>
        <taxon>Eukaryota</taxon>
        <taxon>Sar</taxon>
        <taxon>Stramenopiles</taxon>
        <taxon>Oomycota</taxon>
        <taxon>Peronosporomycetes</taxon>
        <taxon>Pythiales</taxon>
        <taxon>Pythiaceae</taxon>
        <taxon>Pythium</taxon>
    </lineage>
</organism>
<dbReference type="PROSITE" id="PS50848">
    <property type="entry name" value="START"/>
    <property type="match status" value="1"/>
</dbReference>
<name>A0A8K1C2N9_PYTOL</name>
<gene>
    <name evidence="3" type="ORF">Poli38472_013236</name>
</gene>
<dbReference type="PANTHER" id="PTHR19308">
    <property type="entry name" value="PHOSPHATIDYLCHOLINE TRANSFER PROTEIN"/>
    <property type="match status" value="1"/>
</dbReference>
<dbReference type="Proteomes" id="UP000794436">
    <property type="component" value="Unassembled WGS sequence"/>
</dbReference>
<dbReference type="GO" id="GO:0008289">
    <property type="term" value="F:lipid binding"/>
    <property type="evidence" value="ECO:0007669"/>
    <property type="project" value="InterPro"/>
</dbReference>
<evidence type="ECO:0000259" key="2">
    <source>
        <dbReference type="PROSITE" id="PS50848"/>
    </source>
</evidence>